<dbReference type="PANTHER" id="PTHR10704">
    <property type="entry name" value="CARBOHYDRATE SULFOTRANSFERASE"/>
    <property type="match status" value="1"/>
</dbReference>
<gene>
    <name evidence="1" type="ORF">MNOR_LOCUS34080</name>
</gene>
<dbReference type="InterPro" id="IPR027417">
    <property type="entry name" value="P-loop_NTPase"/>
</dbReference>
<dbReference type="AlphaFoldDB" id="A0AAV2SAT1"/>
<feature type="non-terminal residue" evidence="1">
    <location>
        <position position="1"/>
    </location>
</feature>
<name>A0AAV2SAT1_MEGNR</name>
<dbReference type="InterPro" id="IPR051135">
    <property type="entry name" value="Gal/GlcNAc/GalNAc_ST"/>
</dbReference>
<protein>
    <submittedName>
        <fullName evidence="1">Uncharacterized protein</fullName>
    </submittedName>
</protein>
<dbReference type="SUPFAM" id="SSF52540">
    <property type="entry name" value="P-loop containing nucleoside triphosphate hydrolases"/>
    <property type="match status" value="1"/>
</dbReference>
<keyword evidence="2" id="KW-1185">Reference proteome</keyword>
<dbReference type="GO" id="GO:0006790">
    <property type="term" value="P:sulfur compound metabolic process"/>
    <property type="evidence" value="ECO:0007669"/>
    <property type="project" value="TreeGrafter"/>
</dbReference>
<dbReference type="GO" id="GO:0006044">
    <property type="term" value="P:N-acetylglucosamine metabolic process"/>
    <property type="evidence" value="ECO:0007669"/>
    <property type="project" value="TreeGrafter"/>
</dbReference>
<accession>A0AAV2SAT1</accession>
<dbReference type="Gene3D" id="3.40.50.300">
    <property type="entry name" value="P-loop containing nucleotide triphosphate hydrolases"/>
    <property type="match status" value="1"/>
</dbReference>
<proteinExistence type="predicted"/>
<sequence>YDLETSKRIMEKYPSRYLRIEYERLTGDVEVEIKKLYYWMGQDFTIKAAVNLVKKTLGHTTIDQYAFAPWYNFISTRNTSAVRYAWRNRLSYQDMSRIQQDCMDVLHQLHYRVYTSQEEYEDPTRHPYIGP</sequence>
<comment type="caution">
    <text evidence="1">The sequence shown here is derived from an EMBL/GenBank/DDBJ whole genome shotgun (WGS) entry which is preliminary data.</text>
</comment>
<dbReference type="GO" id="GO:0001517">
    <property type="term" value="F:N-acetylglucosamine 6-O-sulfotransferase activity"/>
    <property type="evidence" value="ECO:0007669"/>
    <property type="project" value="TreeGrafter"/>
</dbReference>
<evidence type="ECO:0000313" key="1">
    <source>
        <dbReference type="EMBL" id="CAL4171130.1"/>
    </source>
</evidence>
<dbReference type="EMBL" id="CAXKWB010051210">
    <property type="protein sequence ID" value="CAL4171130.1"/>
    <property type="molecule type" value="Genomic_DNA"/>
</dbReference>
<evidence type="ECO:0000313" key="2">
    <source>
        <dbReference type="Proteomes" id="UP001497623"/>
    </source>
</evidence>
<dbReference type="PANTHER" id="PTHR10704:SF44">
    <property type="entry name" value="LD35051P-RELATED"/>
    <property type="match status" value="1"/>
</dbReference>
<reference evidence="1 2" key="1">
    <citation type="submission" date="2024-05" db="EMBL/GenBank/DDBJ databases">
        <authorList>
            <person name="Wallberg A."/>
        </authorList>
    </citation>
    <scope>NUCLEOTIDE SEQUENCE [LARGE SCALE GENOMIC DNA]</scope>
</reference>
<dbReference type="Proteomes" id="UP001497623">
    <property type="component" value="Unassembled WGS sequence"/>
</dbReference>
<organism evidence="1 2">
    <name type="scientific">Meganyctiphanes norvegica</name>
    <name type="common">Northern krill</name>
    <name type="synonym">Thysanopoda norvegica</name>
    <dbReference type="NCBI Taxonomy" id="48144"/>
    <lineage>
        <taxon>Eukaryota</taxon>
        <taxon>Metazoa</taxon>
        <taxon>Ecdysozoa</taxon>
        <taxon>Arthropoda</taxon>
        <taxon>Crustacea</taxon>
        <taxon>Multicrustacea</taxon>
        <taxon>Malacostraca</taxon>
        <taxon>Eumalacostraca</taxon>
        <taxon>Eucarida</taxon>
        <taxon>Euphausiacea</taxon>
        <taxon>Euphausiidae</taxon>
        <taxon>Meganyctiphanes</taxon>
    </lineage>
</organism>